<evidence type="ECO:0000259" key="7">
    <source>
        <dbReference type="Pfam" id="PF13839"/>
    </source>
</evidence>
<dbReference type="InterPro" id="IPR029962">
    <property type="entry name" value="TBL"/>
</dbReference>
<evidence type="ECO:0000256" key="6">
    <source>
        <dbReference type="ARBA" id="ARBA00023136"/>
    </source>
</evidence>
<reference evidence="9 10" key="1">
    <citation type="submission" date="2019-07" db="EMBL/GenBank/DDBJ databases">
        <title>De Novo Assembly of kiwifruit Actinidia rufa.</title>
        <authorList>
            <person name="Sugita-Konishi S."/>
            <person name="Sato K."/>
            <person name="Mori E."/>
            <person name="Abe Y."/>
            <person name="Kisaki G."/>
            <person name="Hamano K."/>
            <person name="Suezawa K."/>
            <person name="Otani M."/>
            <person name="Fukuda T."/>
            <person name="Manabe T."/>
            <person name="Gomi K."/>
            <person name="Tabuchi M."/>
            <person name="Akimitsu K."/>
            <person name="Kataoka I."/>
        </authorList>
    </citation>
    <scope>NUCLEOTIDE SEQUENCE [LARGE SCALE GENOMIC DNA]</scope>
    <source>
        <strain evidence="10">cv. Fuchu</strain>
    </source>
</reference>
<name>A0A7J0E7F3_9ERIC</name>
<keyword evidence="5" id="KW-1133">Transmembrane helix</keyword>
<keyword evidence="6" id="KW-0472">Membrane</keyword>
<comment type="caution">
    <text evidence="9">The sequence shown here is derived from an EMBL/GenBank/DDBJ whole genome shotgun (WGS) entry which is preliminary data.</text>
</comment>
<organism evidence="9 10">
    <name type="scientific">Actinidia rufa</name>
    <dbReference type="NCBI Taxonomy" id="165716"/>
    <lineage>
        <taxon>Eukaryota</taxon>
        <taxon>Viridiplantae</taxon>
        <taxon>Streptophyta</taxon>
        <taxon>Embryophyta</taxon>
        <taxon>Tracheophyta</taxon>
        <taxon>Spermatophyta</taxon>
        <taxon>Magnoliopsida</taxon>
        <taxon>eudicotyledons</taxon>
        <taxon>Gunneridae</taxon>
        <taxon>Pentapetalae</taxon>
        <taxon>asterids</taxon>
        <taxon>Ericales</taxon>
        <taxon>Actinidiaceae</taxon>
        <taxon>Actinidia</taxon>
    </lineage>
</organism>
<dbReference type="EMBL" id="BJWL01000002">
    <property type="protein sequence ID" value="GFY82414.1"/>
    <property type="molecule type" value="Genomic_DNA"/>
</dbReference>
<dbReference type="GO" id="GO:0016020">
    <property type="term" value="C:membrane"/>
    <property type="evidence" value="ECO:0007669"/>
    <property type="project" value="UniProtKB-SubCell"/>
</dbReference>
<dbReference type="GO" id="GO:0016413">
    <property type="term" value="F:O-acetyltransferase activity"/>
    <property type="evidence" value="ECO:0007669"/>
    <property type="project" value="InterPro"/>
</dbReference>
<comment type="similarity">
    <text evidence="2">Belongs to the PC-esterase family. TBL subfamily.</text>
</comment>
<dbReference type="PANTHER" id="PTHR32285:SF11">
    <property type="entry name" value="PROTEIN TRICHOME BIREFRINGENCE-LIKE 34"/>
    <property type="match status" value="1"/>
</dbReference>
<dbReference type="Pfam" id="PF13839">
    <property type="entry name" value="PC-Esterase"/>
    <property type="match status" value="2"/>
</dbReference>
<evidence type="ECO:0000256" key="1">
    <source>
        <dbReference type="ARBA" id="ARBA00004167"/>
    </source>
</evidence>
<dbReference type="AlphaFoldDB" id="A0A7J0E7F3"/>
<dbReference type="OrthoDB" id="2016263at2759"/>
<evidence type="ECO:0000259" key="8">
    <source>
        <dbReference type="Pfam" id="PF14416"/>
    </source>
</evidence>
<accession>A0A7J0E7F3</accession>
<dbReference type="GO" id="GO:0005794">
    <property type="term" value="C:Golgi apparatus"/>
    <property type="evidence" value="ECO:0007669"/>
    <property type="project" value="TreeGrafter"/>
</dbReference>
<evidence type="ECO:0000313" key="10">
    <source>
        <dbReference type="Proteomes" id="UP000585474"/>
    </source>
</evidence>
<feature type="domain" description="Trichome birefringence-like N-terminal" evidence="8">
    <location>
        <begin position="48"/>
        <end position="101"/>
    </location>
</feature>
<feature type="domain" description="Trichome birefringence-like C-terminal" evidence="7">
    <location>
        <begin position="156"/>
        <end position="277"/>
    </location>
</feature>
<evidence type="ECO:0000256" key="4">
    <source>
        <dbReference type="ARBA" id="ARBA00022968"/>
    </source>
</evidence>
<evidence type="ECO:0000313" key="9">
    <source>
        <dbReference type="EMBL" id="GFY82414.1"/>
    </source>
</evidence>
<dbReference type="PANTHER" id="PTHR32285">
    <property type="entry name" value="PROTEIN TRICHOME BIREFRINGENCE-LIKE 9-RELATED"/>
    <property type="match status" value="1"/>
</dbReference>
<evidence type="ECO:0000256" key="2">
    <source>
        <dbReference type="ARBA" id="ARBA00007727"/>
    </source>
</evidence>
<dbReference type="InterPro" id="IPR025846">
    <property type="entry name" value="TBL_N"/>
</dbReference>
<keyword evidence="10" id="KW-1185">Reference proteome</keyword>
<gene>
    <name evidence="9" type="ORF">Acr_02g0006540</name>
</gene>
<keyword evidence="4" id="KW-0735">Signal-anchor</keyword>
<dbReference type="InterPro" id="IPR026057">
    <property type="entry name" value="TBL_C"/>
</dbReference>
<sequence length="392" mass="45671">MDKEESTKALPVVLDRFSTCRSTVKYSGRKAGRAVDTQELDRPRGNGECDLFSGKWVFDNSSYPLYNESDCPYMSDQLACHKHGRPDMGYQYWRWQPHNCNMKRWKTETNGVCEEIDGLRGMELAMGAWANWVASNVDPHKKRVFFETMSPTHLWFNAKAMLERLRGKRLVFVGDSITRNQWASMVCLLESSISPELKSVTTNGSITAFKIKDYNASIEHYWSPYLVESTSDHPVNHHFSQEQILRVHAIEKHARHWNNADILVFNSHRWWTRPKFKVLGEDWGKATGENCYNETEPILKEGYHGSDLYPGLRQMVENAINELKRKGLTVQMIDITQLSNYRKDAHVYRNMWGHMTKEQIANPKSHADCIHWCIPGVPDTWNELLYVYIFHF</sequence>
<keyword evidence="3" id="KW-0812">Transmembrane</keyword>
<dbReference type="Proteomes" id="UP000585474">
    <property type="component" value="Unassembled WGS sequence"/>
</dbReference>
<dbReference type="Pfam" id="PF14416">
    <property type="entry name" value="PMR5N"/>
    <property type="match status" value="1"/>
</dbReference>
<protein>
    <submittedName>
        <fullName evidence="9">Similar to TRICHOME BIREFRINGENCE-LIKE 35</fullName>
    </submittedName>
</protein>
<comment type="subcellular location">
    <subcellularLocation>
        <location evidence="1">Membrane</location>
        <topology evidence="1">Single-pass membrane protein</topology>
    </subcellularLocation>
</comment>
<proteinExistence type="inferred from homology"/>
<feature type="domain" description="Trichome birefringence-like C-terminal" evidence="7">
    <location>
        <begin position="280"/>
        <end position="386"/>
    </location>
</feature>
<evidence type="ECO:0000256" key="5">
    <source>
        <dbReference type="ARBA" id="ARBA00022989"/>
    </source>
</evidence>
<evidence type="ECO:0000256" key="3">
    <source>
        <dbReference type="ARBA" id="ARBA00022692"/>
    </source>
</evidence>